<evidence type="ECO:0000313" key="3">
    <source>
        <dbReference type="EMBL" id="GFZ82342.1"/>
    </source>
</evidence>
<feature type="transmembrane region" description="Helical" evidence="2">
    <location>
        <begin position="9"/>
        <end position="29"/>
    </location>
</feature>
<feature type="compositionally biased region" description="Basic and acidic residues" evidence="1">
    <location>
        <begin position="91"/>
        <end position="100"/>
    </location>
</feature>
<feature type="region of interest" description="Disordered" evidence="1">
    <location>
        <begin position="138"/>
        <end position="180"/>
    </location>
</feature>
<accession>A0A8J2XG65</accession>
<keyword evidence="2" id="KW-0812">Transmembrane</keyword>
<sequence length="261" mass="29296">MNFTEKHKALLISVLISATLVLALFSFHLKQKAELITESYYELEPEKTPEEKRLEELAANDKTSQETNKAFNEESEFKDMMKNFKSISSNDFDKNTKQTETEDNQVEEEVTDVKNTRASYDPSINENELSSYSKIKNVIAMRSPERRESSASNGNNSTNKTGVNSSVNRNSSVSYSLKDRKDKHLPPPVYLCEAGGKIVINITVNSGGDVIDTYVNKASSTSTNECLIESALEYAKTARFNSDTSKDKQIGSITYYFQGKN</sequence>
<evidence type="ECO:0000256" key="1">
    <source>
        <dbReference type="SAM" id="MobiDB-lite"/>
    </source>
</evidence>
<feature type="region of interest" description="Disordered" evidence="1">
    <location>
        <begin position="88"/>
        <end position="125"/>
    </location>
</feature>
<dbReference type="EMBL" id="BMIC01000001">
    <property type="protein sequence ID" value="GFZ82342.1"/>
    <property type="molecule type" value="Genomic_DNA"/>
</dbReference>
<dbReference type="RefSeq" id="WP_229660174.1">
    <property type="nucleotide sequence ID" value="NZ_BMIC01000001.1"/>
</dbReference>
<feature type="compositionally biased region" description="Low complexity" evidence="1">
    <location>
        <begin position="163"/>
        <end position="176"/>
    </location>
</feature>
<keyword evidence="2" id="KW-0472">Membrane</keyword>
<proteinExistence type="predicted"/>
<comment type="caution">
    <text evidence="3">The sequence shown here is derived from an EMBL/GenBank/DDBJ whole genome shotgun (WGS) entry which is preliminary data.</text>
</comment>
<reference evidence="3 4" key="1">
    <citation type="journal article" date="2014" name="Int. J. Syst. Evol. Microbiol.">
        <title>Complete genome sequence of Corynebacterium casei LMG S-19264T (=DSM 44701T), isolated from a smear-ripened cheese.</title>
        <authorList>
            <consortium name="US DOE Joint Genome Institute (JGI-PGF)"/>
            <person name="Walter F."/>
            <person name="Albersmeier A."/>
            <person name="Kalinowski J."/>
            <person name="Ruckert C."/>
        </authorList>
    </citation>
    <scope>NUCLEOTIDE SEQUENCE [LARGE SCALE GENOMIC DNA]</scope>
    <source>
        <strain evidence="3 4">CGMCC 1.15295</strain>
    </source>
</reference>
<evidence type="ECO:0000313" key="4">
    <source>
        <dbReference type="Proteomes" id="UP000598120"/>
    </source>
</evidence>
<keyword evidence="4" id="KW-1185">Reference proteome</keyword>
<gene>
    <name evidence="3" type="ORF">GCM10011531_10970</name>
</gene>
<name>A0A8J2XG65_9FLAO</name>
<organism evidence="3 4">
    <name type="scientific">Aquaticitalea lipolytica</name>
    <dbReference type="NCBI Taxonomy" id="1247562"/>
    <lineage>
        <taxon>Bacteria</taxon>
        <taxon>Pseudomonadati</taxon>
        <taxon>Bacteroidota</taxon>
        <taxon>Flavobacteriia</taxon>
        <taxon>Flavobacteriales</taxon>
        <taxon>Flavobacteriaceae</taxon>
        <taxon>Aquaticitalea</taxon>
    </lineage>
</organism>
<feature type="compositionally biased region" description="Polar residues" evidence="1">
    <location>
        <begin position="150"/>
        <end position="162"/>
    </location>
</feature>
<dbReference type="AlphaFoldDB" id="A0A8J2XG65"/>
<feature type="compositionally biased region" description="Polar residues" evidence="1">
    <location>
        <begin position="116"/>
        <end position="125"/>
    </location>
</feature>
<feature type="compositionally biased region" description="Acidic residues" evidence="1">
    <location>
        <begin position="101"/>
        <end position="110"/>
    </location>
</feature>
<keyword evidence="2" id="KW-1133">Transmembrane helix</keyword>
<dbReference type="Proteomes" id="UP000598120">
    <property type="component" value="Unassembled WGS sequence"/>
</dbReference>
<protein>
    <submittedName>
        <fullName evidence="3">Cell envelope biogenesis protein TonB</fullName>
    </submittedName>
</protein>
<evidence type="ECO:0000256" key="2">
    <source>
        <dbReference type="SAM" id="Phobius"/>
    </source>
</evidence>